<dbReference type="AlphaFoldDB" id="A0A7J7N8U4"/>
<reference evidence="1 2" key="1">
    <citation type="journal article" date="2020" name="IScience">
        <title>Genome Sequencing of the Endangered Kingdonia uniflora (Circaeasteraceae, Ranunculales) Reveals Potential Mechanisms of Evolutionary Specialization.</title>
        <authorList>
            <person name="Sun Y."/>
            <person name="Deng T."/>
            <person name="Zhang A."/>
            <person name="Moore M.J."/>
            <person name="Landis J.B."/>
            <person name="Lin N."/>
            <person name="Zhang H."/>
            <person name="Zhang X."/>
            <person name="Huang J."/>
            <person name="Zhang X."/>
            <person name="Sun H."/>
            <person name="Wang H."/>
        </authorList>
    </citation>
    <scope>NUCLEOTIDE SEQUENCE [LARGE SCALE GENOMIC DNA]</scope>
    <source>
        <strain evidence="1">TB1705</strain>
        <tissue evidence="1">Leaf</tissue>
    </source>
</reference>
<proteinExistence type="predicted"/>
<sequence>MVSILGVLDSLKNLLFQDDVDSKELEELFTRKNAVGDALLSYRDPQKFEIGIRHAILISDECQLPAMVSSKVSDEAGFGRSFFESILDAPKVQSGGYARQYLLGSMFGHYSFISISDGGEELDDVGHSRKNMVEGTQTLGMYYARLRLSWEELSHYDGFIELPASAPSEKVPIPPTTAEIYAKIVDKTRVLLFLVGLNPNFEYARVHLLDRAHSPTLEDAHAYCLSDKSRRSPIPLISRIPWETSVLAIHYDYPTPPSFPS</sequence>
<evidence type="ECO:0000313" key="1">
    <source>
        <dbReference type="EMBL" id="KAF6163513.1"/>
    </source>
</evidence>
<accession>A0A7J7N8U4</accession>
<dbReference type="PANTHER" id="PTHR10887:SF515">
    <property type="entry name" value="P-LOOP CONTAINING NUCLEOSIDE TRIPHOSPHATE HYDROLASES SUPERFAMILY PROTEIN"/>
    <property type="match status" value="1"/>
</dbReference>
<evidence type="ECO:0000313" key="2">
    <source>
        <dbReference type="Proteomes" id="UP000541444"/>
    </source>
</evidence>
<gene>
    <name evidence="1" type="ORF">GIB67_002518</name>
</gene>
<dbReference type="InterPro" id="IPR045055">
    <property type="entry name" value="DNA2/NAM7-like"/>
</dbReference>
<dbReference type="EMBL" id="JACGCM010000973">
    <property type="protein sequence ID" value="KAF6163513.1"/>
    <property type="molecule type" value="Genomic_DNA"/>
</dbReference>
<dbReference type="PANTHER" id="PTHR10887">
    <property type="entry name" value="DNA2/NAM7 HELICASE FAMILY"/>
    <property type="match status" value="1"/>
</dbReference>
<organism evidence="1 2">
    <name type="scientific">Kingdonia uniflora</name>
    <dbReference type="NCBI Taxonomy" id="39325"/>
    <lineage>
        <taxon>Eukaryota</taxon>
        <taxon>Viridiplantae</taxon>
        <taxon>Streptophyta</taxon>
        <taxon>Embryophyta</taxon>
        <taxon>Tracheophyta</taxon>
        <taxon>Spermatophyta</taxon>
        <taxon>Magnoliopsida</taxon>
        <taxon>Ranunculales</taxon>
        <taxon>Circaeasteraceae</taxon>
        <taxon>Kingdonia</taxon>
    </lineage>
</organism>
<comment type="caution">
    <text evidence="1">The sequence shown here is derived from an EMBL/GenBank/DDBJ whole genome shotgun (WGS) entry which is preliminary data.</text>
</comment>
<dbReference type="InterPro" id="IPR027417">
    <property type="entry name" value="P-loop_NTPase"/>
</dbReference>
<dbReference type="Gene3D" id="3.40.50.300">
    <property type="entry name" value="P-loop containing nucleotide triphosphate hydrolases"/>
    <property type="match status" value="1"/>
</dbReference>
<dbReference type="Proteomes" id="UP000541444">
    <property type="component" value="Unassembled WGS sequence"/>
</dbReference>
<keyword evidence="2" id="KW-1185">Reference proteome</keyword>
<protein>
    <submittedName>
        <fullName evidence="1">Uncharacterized protein</fullName>
    </submittedName>
</protein>
<name>A0A7J7N8U4_9MAGN</name>